<organism evidence="1 2">
    <name type="scientific">Aspergillus versicolor CBS 583.65</name>
    <dbReference type="NCBI Taxonomy" id="1036611"/>
    <lineage>
        <taxon>Eukaryota</taxon>
        <taxon>Fungi</taxon>
        <taxon>Dikarya</taxon>
        <taxon>Ascomycota</taxon>
        <taxon>Pezizomycotina</taxon>
        <taxon>Eurotiomycetes</taxon>
        <taxon>Eurotiomycetidae</taxon>
        <taxon>Eurotiales</taxon>
        <taxon>Aspergillaceae</taxon>
        <taxon>Aspergillus</taxon>
        <taxon>Aspergillus subgen. Nidulantes</taxon>
    </lineage>
</organism>
<proteinExistence type="predicted"/>
<name>A0A1L9Q0S8_ASPVE</name>
<dbReference type="AlphaFoldDB" id="A0A1L9Q0S8"/>
<gene>
    <name evidence="1" type="ORF">ASPVEDRAFT_363506</name>
</gene>
<sequence length="176" mass="20129">MDILWAFHHLRCWIIYGGYFHPLNTVRAPFWASVSGYWLPYQVATGKAGFTIQMVHEQLPRSLRSHEVRYVQHRLIRAYRGHHPRRGVRGRSAIGATHLESKSGFTKYSHHPAEHTPWGMDLRARLMWFYPHNGYADAGVYSPRYPADVSGIVSTTVGVPIPALLHGKPKKIKAVH</sequence>
<accession>A0A1L9Q0S8</accession>
<dbReference type="GeneID" id="63726705"/>
<dbReference type="RefSeq" id="XP_040673044.1">
    <property type="nucleotide sequence ID" value="XM_040811194.1"/>
</dbReference>
<protein>
    <submittedName>
        <fullName evidence="1">Uncharacterized protein</fullName>
    </submittedName>
</protein>
<keyword evidence="2" id="KW-1185">Reference proteome</keyword>
<dbReference type="Proteomes" id="UP000184073">
    <property type="component" value="Unassembled WGS sequence"/>
</dbReference>
<dbReference type="VEuPathDB" id="FungiDB:ASPVEDRAFT_363506"/>
<evidence type="ECO:0000313" key="2">
    <source>
        <dbReference type="Proteomes" id="UP000184073"/>
    </source>
</evidence>
<dbReference type="EMBL" id="KV878136">
    <property type="protein sequence ID" value="OJJ07282.1"/>
    <property type="molecule type" value="Genomic_DNA"/>
</dbReference>
<evidence type="ECO:0000313" key="1">
    <source>
        <dbReference type="EMBL" id="OJJ07282.1"/>
    </source>
</evidence>
<reference evidence="2" key="1">
    <citation type="journal article" date="2017" name="Genome Biol.">
        <title>Comparative genomics reveals high biological diversity and specific adaptations in the industrially and medically important fungal genus Aspergillus.</title>
        <authorList>
            <person name="de Vries R.P."/>
            <person name="Riley R."/>
            <person name="Wiebenga A."/>
            <person name="Aguilar-Osorio G."/>
            <person name="Amillis S."/>
            <person name="Uchima C.A."/>
            <person name="Anderluh G."/>
            <person name="Asadollahi M."/>
            <person name="Askin M."/>
            <person name="Barry K."/>
            <person name="Battaglia E."/>
            <person name="Bayram O."/>
            <person name="Benocci T."/>
            <person name="Braus-Stromeyer S.A."/>
            <person name="Caldana C."/>
            <person name="Canovas D."/>
            <person name="Cerqueira G.C."/>
            <person name="Chen F."/>
            <person name="Chen W."/>
            <person name="Choi C."/>
            <person name="Clum A."/>
            <person name="Dos Santos R.A."/>
            <person name="Damasio A.R."/>
            <person name="Diallinas G."/>
            <person name="Emri T."/>
            <person name="Fekete E."/>
            <person name="Flipphi M."/>
            <person name="Freyberg S."/>
            <person name="Gallo A."/>
            <person name="Gournas C."/>
            <person name="Habgood R."/>
            <person name="Hainaut M."/>
            <person name="Harispe M.L."/>
            <person name="Henrissat B."/>
            <person name="Hilden K.S."/>
            <person name="Hope R."/>
            <person name="Hossain A."/>
            <person name="Karabika E."/>
            <person name="Karaffa L."/>
            <person name="Karanyi Z."/>
            <person name="Krasevec N."/>
            <person name="Kuo A."/>
            <person name="Kusch H."/>
            <person name="LaButti K."/>
            <person name="Lagendijk E.L."/>
            <person name="Lapidus A."/>
            <person name="Levasseur A."/>
            <person name="Lindquist E."/>
            <person name="Lipzen A."/>
            <person name="Logrieco A.F."/>
            <person name="MacCabe A."/>
            <person name="Maekelae M.R."/>
            <person name="Malavazi I."/>
            <person name="Melin P."/>
            <person name="Meyer V."/>
            <person name="Mielnichuk N."/>
            <person name="Miskei M."/>
            <person name="Molnar A.P."/>
            <person name="Mule G."/>
            <person name="Ngan C.Y."/>
            <person name="Orejas M."/>
            <person name="Orosz E."/>
            <person name="Ouedraogo J.P."/>
            <person name="Overkamp K.M."/>
            <person name="Park H.-S."/>
            <person name="Perrone G."/>
            <person name="Piumi F."/>
            <person name="Punt P.J."/>
            <person name="Ram A.F."/>
            <person name="Ramon A."/>
            <person name="Rauscher S."/>
            <person name="Record E."/>
            <person name="Riano-Pachon D.M."/>
            <person name="Robert V."/>
            <person name="Roehrig J."/>
            <person name="Ruller R."/>
            <person name="Salamov A."/>
            <person name="Salih N.S."/>
            <person name="Samson R.A."/>
            <person name="Sandor E."/>
            <person name="Sanguinetti M."/>
            <person name="Schuetze T."/>
            <person name="Sepcic K."/>
            <person name="Shelest E."/>
            <person name="Sherlock G."/>
            <person name="Sophianopoulou V."/>
            <person name="Squina F.M."/>
            <person name="Sun H."/>
            <person name="Susca A."/>
            <person name="Todd R.B."/>
            <person name="Tsang A."/>
            <person name="Unkles S.E."/>
            <person name="van de Wiele N."/>
            <person name="van Rossen-Uffink D."/>
            <person name="Oliveira J.V."/>
            <person name="Vesth T.C."/>
            <person name="Visser J."/>
            <person name="Yu J.-H."/>
            <person name="Zhou M."/>
            <person name="Andersen M.R."/>
            <person name="Archer D.B."/>
            <person name="Baker S.E."/>
            <person name="Benoit I."/>
            <person name="Brakhage A.A."/>
            <person name="Braus G.H."/>
            <person name="Fischer R."/>
            <person name="Frisvad J.C."/>
            <person name="Goldman G.H."/>
            <person name="Houbraken J."/>
            <person name="Oakley B."/>
            <person name="Pocsi I."/>
            <person name="Scazzocchio C."/>
            <person name="Seiboth B."/>
            <person name="vanKuyk P.A."/>
            <person name="Wortman J."/>
            <person name="Dyer P.S."/>
            <person name="Grigoriev I.V."/>
        </authorList>
    </citation>
    <scope>NUCLEOTIDE SEQUENCE [LARGE SCALE GENOMIC DNA]</scope>
    <source>
        <strain evidence="2">CBS 583.65</strain>
    </source>
</reference>